<dbReference type="EMBL" id="SZNK01000001">
    <property type="protein sequence ID" value="TKI57604.1"/>
    <property type="molecule type" value="Genomic_DNA"/>
</dbReference>
<dbReference type="GO" id="GO:0046872">
    <property type="term" value="F:metal ion binding"/>
    <property type="evidence" value="ECO:0007669"/>
    <property type="project" value="UniProtKB-KW"/>
</dbReference>
<evidence type="ECO:0000313" key="5">
    <source>
        <dbReference type="EMBL" id="TKI57604.1"/>
    </source>
</evidence>
<comment type="cofactor">
    <cofactor evidence="1">
        <name>Mg(2+)</name>
        <dbReference type="ChEBI" id="CHEBI:18420"/>
    </cofactor>
</comment>
<dbReference type="InterPro" id="IPR006439">
    <property type="entry name" value="HAD-SF_hydro_IA"/>
</dbReference>
<reference evidence="5 6" key="1">
    <citation type="submission" date="2019-04" db="EMBL/GenBank/DDBJ databases">
        <title>Whole genome sequencing of Brevibacillus sp. TGS2-1.</title>
        <authorList>
            <person name="Choi A."/>
        </authorList>
    </citation>
    <scope>NUCLEOTIDE SEQUENCE [LARGE SCALE GENOMIC DNA]</scope>
    <source>
        <strain evidence="5 6">TGS2-1</strain>
    </source>
</reference>
<evidence type="ECO:0000256" key="4">
    <source>
        <dbReference type="ARBA" id="ARBA00022842"/>
    </source>
</evidence>
<evidence type="ECO:0000313" key="6">
    <source>
        <dbReference type="Proteomes" id="UP000307841"/>
    </source>
</evidence>
<dbReference type="GO" id="GO:0016791">
    <property type="term" value="F:phosphatase activity"/>
    <property type="evidence" value="ECO:0007669"/>
    <property type="project" value="TreeGrafter"/>
</dbReference>
<evidence type="ECO:0000256" key="2">
    <source>
        <dbReference type="ARBA" id="ARBA00022723"/>
    </source>
</evidence>
<dbReference type="AlphaFoldDB" id="A0A4U2YBB4"/>
<dbReference type="Proteomes" id="UP000307841">
    <property type="component" value="Unassembled WGS sequence"/>
</dbReference>
<dbReference type="PANTHER" id="PTHR46470">
    <property type="entry name" value="N-ACYLNEURAMINATE-9-PHOSPHATASE"/>
    <property type="match status" value="1"/>
</dbReference>
<dbReference type="NCBIfam" id="TIGR01549">
    <property type="entry name" value="HAD-SF-IA-v1"/>
    <property type="match status" value="1"/>
</dbReference>
<keyword evidence="6" id="KW-1185">Reference proteome</keyword>
<dbReference type="Pfam" id="PF00702">
    <property type="entry name" value="Hydrolase"/>
    <property type="match status" value="1"/>
</dbReference>
<proteinExistence type="predicted"/>
<gene>
    <name evidence="5" type="ORF">E8L90_20400</name>
</gene>
<protein>
    <submittedName>
        <fullName evidence="5">HAD family hydrolase</fullName>
    </submittedName>
</protein>
<dbReference type="InterPro" id="IPR023214">
    <property type="entry name" value="HAD_sf"/>
</dbReference>
<dbReference type="InterPro" id="IPR036412">
    <property type="entry name" value="HAD-like_sf"/>
</dbReference>
<keyword evidence="4" id="KW-0460">Magnesium</keyword>
<dbReference type="PANTHER" id="PTHR46470:SF2">
    <property type="entry name" value="GLYCERALDEHYDE 3-PHOSPHATE PHOSPHATASE"/>
    <property type="match status" value="1"/>
</dbReference>
<dbReference type="RefSeq" id="WP_137031048.1">
    <property type="nucleotide sequence ID" value="NZ_SZNK01000001.1"/>
</dbReference>
<dbReference type="GO" id="GO:0044281">
    <property type="term" value="P:small molecule metabolic process"/>
    <property type="evidence" value="ECO:0007669"/>
    <property type="project" value="UniProtKB-ARBA"/>
</dbReference>
<dbReference type="Gene3D" id="1.10.150.520">
    <property type="match status" value="1"/>
</dbReference>
<comment type="caution">
    <text evidence="5">The sequence shown here is derived from an EMBL/GenBank/DDBJ whole genome shotgun (WGS) entry which is preliminary data.</text>
</comment>
<sequence>MSKRWISFDLDGTLMQNPFGAWVFPEIAREISGQLGKEHDIVSEMVTEHERRMSQECYVEAYDWDDILVSRCKALRIEKKIDIESLVRKHSVMPKVNLLEDGILQMLEETKKRGFSLAVVTNGFYKFQAPVMEVLGLLEYFDEVITPERAGTGKPDPAILRNLQGEVIAHVGDRLDHDIQLANRSHVTSILIERKLPEELLQLQPKMRGNDHRMPLFCLEKWRRECRNPLLSELPELFMPGIVIGSMGELVSVLDEQGMG</sequence>
<keyword evidence="3 5" id="KW-0378">Hydrolase</keyword>
<dbReference type="OrthoDB" id="25198at2"/>
<organism evidence="5 6">
    <name type="scientific">Brevibacillus antibioticus</name>
    <dbReference type="NCBI Taxonomy" id="2570228"/>
    <lineage>
        <taxon>Bacteria</taxon>
        <taxon>Bacillati</taxon>
        <taxon>Bacillota</taxon>
        <taxon>Bacilli</taxon>
        <taxon>Bacillales</taxon>
        <taxon>Paenibacillaceae</taxon>
        <taxon>Brevibacillus</taxon>
    </lineage>
</organism>
<name>A0A4U2YBB4_9BACL</name>
<keyword evidence="2" id="KW-0479">Metal-binding</keyword>
<dbReference type="SFLD" id="SFLDS00003">
    <property type="entry name" value="Haloacid_Dehalogenase"/>
    <property type="match status" value="1"/>
</dbReference>
<dbReference type="PRINTS" id="PR00413">
    <property type="entry name" value="HADHALOGNASE"/>
</dbReference>
<dbReference type="InterPro" id="IPR051400">
    <property type="entry name" value="HAD-like_hydrolase"/>
</dbReference>
<accession>A0A4U2YBB4</accession>
<dbReference type="SFLD" id="SFLDG01129">
    <property type="entry name" value="C1.5:_HAD__Beta-PGM__Phosphata"/>
    <property type="match status" value="1"/>
</dbReference>
<evidence type="ECO:0000256" key="1">
    <source>
        <dbReference type="ARBA" id="ARBA00001946"/>
    </source>
</evidence>
<evidence type="ECO:0000256" key="3">
    <source>
        <dbReference type="ARBA" id="ARBA00022801"/>
    </source>
</evidence>
<dbReference type="SUPFAM" id="SSF56784">
    <property type="entry name" value="HAD-like"/>
    <property type="match status" value="1"/>
</dbReference>
<dbReference type="Gene3D" id="3.40.50.1000">
    <property type="entry name" value="HAD superfamily/HAD-like"/>
    <property type="match status" value="1"/>
</dbReference>